<proteinExistence type="predicted"/>
<reference evidence="3" key="1">
    <citation type="journal article" date="2014" name="Int. J. Syst. Evol. Microbiol.">
        <title>Complete genome sequence of Corynebacterium casei LMG S-19264T (=DSM 44701T), isolated from a smear-ripened cheese.</title>
        <authorList>
            <consortium name="US DOE Joint Genome Institute (JGI-PGF)"/>
            <person name="Walter F."/>
            <person name="Albersmeier A."/>
            <person name="Kalinowski J."/>
            <person name="Ruckert C."/>
        </authorList>
    </citation>
    <scope>NUCLEOTIDE SEQUENCE</scope>
    <source>
        <strain evidence="3">VKM B-2347</strain>
    </source>
</reference>
<dbReference type="GO" id="GO:0006629">
    <property type="term" value="P:lipid metabolic process"/>
    <property type="evidence" value="ECO:0007669"/>
    <property type="project" value="InterPro"/>
</dbReference>
<dbReference type="PROSITE" id="PS01098">
    <property type="entry name" value="LIPASE_GDSL_SER"/>
    <property type="match status" value="1"/>
</dbReference>
<evidence type="ECO:0000259" key="2">
    <source>
        <dbReference type="Pfam" id="PF13472"/>
    </source>
</evidence>
<dbReference type="InterPro" id="IPR008265">
    <property type="entry name" value="Lipase_GDSL_AS"/>
</dbReference>
<dbReference type="AlphaFoldDB" id="A0A9W6MVQ6"/>
<dbReference type="InterPro" id="IPR036514">
    <property type="entry name" value="SGNH_hydro_sf"/>
</dbReference>
<evidence type="ECO:0000313" key="3">
    <source>
        <dbReference type="EMBL" id="GLK68679.1"/>
    </source>
</evidence>
<dbReference type="Gene3D" id="3.40.50.1110">
    <property type="entry name" value="SGNH hydrolase"/>
    <property type="match status" value="1"/>
</dbReference>
<dbReference type="PANTHER" id="PTHR30383">
    <property type="entry name" value="THIOESTERASE 1/PROTEASE 1/LYSOPHOSPHOLIPASE L1"/>
    <property type="match status" value="1"/>
</dbReference>
<name>A0A9W6MVQ6_9HYPH</name>
<dbReference type="PANTHER" id="PTHR30383:SF24">
    <property type="entry name" value="THIOESTERASE 1_PROTEASE 1_LYSOPHOSPHOLIPASE L1"/>
    <property type="match status" value="1"/>
</dbReference>
<gene>
    <name evidence="3" type="ORF">GCM10008179_23170</name>
</gene>
<keyword evidence="4" id="KW-1185">Reference proteome</keyword>
<dbReference type="Proteomes" id="UP001143372">
    <property type="component" value="Unassembled WGS sequence"/>
</dbReference>
<dbReference type="InterPro" id="IPR013830">
    <property type="entry name" value="SGNH_hydro"/>
</dbReference>
<dbReference type="CDD" id="cd01822">
    <property type="entry name" value="Lysophospholipase_L1_like"/>
    <property type="match status" value="1"/>
</dbReference>
<dbReference type="SUPFAM" id="SSF52266">
    <property type="entry name" value="SGNH hydrolase"/>
    <property type="match status" value="1"/>
</dbReference>
<evidence type="ECO:0000313" key="4">
    <source>
        <dbReference type="Proteomes" id="UP001143372"/>
    </source>
</evidence>
<reference evidence="3" key="2">
    <citation type="submission" date="2023-01" db="EMBL/GenBank/DDBJ databases">
        <authorList>
            <person name="Sun Q."/>
            <person name="Evtushenko L."/>
        </authorList>
    </citation>
    <scope>NUCLEOTIDE SEQUENCE</scope>
    <source>
        <strain evidence="3">VKM B-2347</strain>
    </source>
</reference>
<dbReference type="InterPro" id="IPR051532">
    <property type="entry name" value="Ester_Hydrolysis_Enzymes"/>
</dbReference>
<organism evidence="3 4">
    <name type="scientific">Hansschlegelia plantiphila</name>
    <dbReference type="NCBI Taxonomy" id="374655"/>
    <lineage>
        <taxon>Bacteria</taxon>
        <taxon>Pseudomonadati</taxon>
        <taxon>Pseudomonadota</taxon>
        <taxon>Alphaproteobacteria</taxon>
        <taxon>Hyphomicrobiales</taxon>
        <taxon>Methylopilaceae</taxon>
        <taxon>Hansschlegelia</taxon>
    </lineage>
</organism>
<feature type="region of interest" description="Disordered" evidence="1">
    <location>
        <begin position="1"/>
        <end position="28"/>
    </location>
</feature>
<sequence length="241" mass="25516">MKVQISHADGEERRVVGYSDESPTRHPSRRAALAGGAVALASVMIRPGRAASGPIRLVAFGDSLTAGYGLPAQDGFTPKLQAALRAAGRDVAIANAGVSGDTSTGGADRLDWSIPDGTEGVIVELGANDMLRGVDPKVTREAMTRILDRLGQRKIPTMVAGMKALRNLGPDYAEAFEAIYPDLASERGLVLYPFFLDGVAGDRSLNQPDGVHPNPRGVDVIVGRMLPTVESFLDRIESKRG</sequence>
<feature type="domain" description="SGNH hydrolase-type esterase" evidence="2">
    <location>
        <begin position="59"/>
        <end position="218"/>
    </location>
</feature>
<dbReference type="EMBL" id="BSFI01000008">
    <property type="protein sequence ID" value="GLK68679.1"/>
    <property type="molecule type" value="Genomic_DNA"/>
</dbReference>
<dbReference type="RefSeq" id="WP_428979135.1">
    <property type="nucleotide sequence ID" value="NZ_BSFI01000008.1"/>
</dbReference>
<comment type="caution">
    <text evidence="3">The sequence shown here is derived from an EMBL/GenBank/DDBJ whole genome shotgun (WGS) entry which is preliminary data.</text>
</comment>
<protein>
    <submittedName>
        <fullName evidence="3">Arylesterase</fullName>
    </submittedName>
</protein>
<evidence type="ECO:0000256" key="1">
    <source>
        <dbReference type="SAM" id="MobiDB-lite"/>
    </source>
</evidence>
<dbReference type="Pfam" id="PF13472">
    <property type="entry name" value="Lipase_GDSL_2"/>
    <property type="match status" value="1"/>
</dbReference>
<dbReference type="GO" id="GO:0004622">
    <property type="term" value="F:phosphatidylcholine lysophospholipase activity"/>
    <property type="evidence" value="ECO:0007669"/>
    <property type="project" value="TreeGrafter"/>
</dbReference>
<accession>A0A9W6MVQ6</accession>